<keyword evidence="2 3" id="KW-0067">ATP-binding</keyword>
<dbReference type="PROSITE" id="PS50011">
    <property type="entry name" value="PROTEIN_KINASE_DOM"/>
    <property type="match status" value="1"/>
</dbReference>
<accession>A0A8R7PX65</accession>
<evidence type="ECO:0000313" key="7">
    <source>
        <dbReference type="Proteomes" id="UP000015106"/>
    </source>
</evidence>
<feature type="compositionally biased region" description="Low complexity" evidence="4">
    <location>
        <begin position="90"/>
        <end position="107"/>
    </location>
</feature>
<keyword evidence="7" id="KW-1185">Reference proteome</keyword>
<dbReference type="EnsemblPlants" id="TuG1812G0300004052.01.T01">
    <property type="protein sequence ID" value="TuG1812G0300004052.01.T01"/>
    <property type="gene ID" value="TuG1812G0300004052.01"/>
</dbReference>
<name>A0A8R7PX65_TRIUA</name>
<evidence type="ECO:0000259" key="5">
    <source>
        <dbReference type="PROSITE" id="PS50011"/>
    </source>
</evidence>
<evidence type="ECO:0000256" key="2">
    <source>
        <dbReference type="ARBA" id="ARBA00022840"/>
    </source>
</evidence>
<keyword evidence="1 3" id="KW-0547">Nucleotide-binding</keyword>
<evidence type="ECO:0000256" key="4">
    <source>
        <dbReference type="SAM" id="MobiDB-lite"/>
    </source>
</evidence>
<dbReference type="InterPro" id="IPR017441">
    <property type="entry name" value="Protein_kinase_ATP_BS"/>
</dbReference>
<feature type="region of interest" description="Disordered" evidence="4">
    <location>
        <begin position="1"/>
        <end position="23"/>
    </location>
</feature>
<dbReference type="PROSITE" id="PS00107">
    <property type="entry name" value="PROTEIN_KINASE_ATP"/>
    <property type="match status" value="1"/>
</dbReference>
<dbReference type="InterPro" id="IPR011009">
    <property type="entry name" value="Kinase-like_dom_sf"/>
</dbReference>
<sequence length="174" mass="19090">MRAARHRALGTGHGGDLSASNHEFQKDPVFSRASTYTVRSGVAEKKARSRGSFWEEAATMIARACTSCFAPRESKIREGPVKTPEDAHDVSTSSISRISSVSSTSTSQNKSWPDQFSFQEVCLATSNFSEQNKIGKGNFGTVYKAKLRDGSIIAVKRAKKSSGVKSRYYRRSNI</sequence>
<dbReference type="PANTHER" id="PTHR46008">
    <property type="entry name" value="LEAF RUST 10 DISEASE-RESISTANCE LOCUS RECEPTOR-LIKE PROTEIN KINASE-LIKE 1.4"/>
    <property type="match status" value="1"/>
</dbReference>
<reference evidence="7" key="1">
    <citation type="journal article" date="2013" name="Nature">
        <title>Draft genome of the wheat A-genome progenitor Triticum urartu.</title>
        <authorList>
            <person name="Ling H.Q."/>
            <person name="Zhao S."/>
            <person name="Liu D."/>
            <person name="Wang J."/>
            <person name="Sun H."/>
            <person name="Zhang C."/>
            <person name="Fan H."/>
            <person name="Li D."/>
            <person name="Dong L."/>
            <person name="Tao Y."/>
            <person name="Gao C."/>
            <person name="Wu H."/>
            <person name="Li Y."/>
            <person name="Cui Y."/>
            <person name="Guo X."/>
            <person name="Zheng S."/>
            <person name="Wang B."/>
            <person name="Yu K."/>
            <person name="Liang Q."/>
            <person name="Yang W."/>
            <person name="Lou X."/>
            <person name="Chen J."/>
            <person name="Feng M."/>
            <person name="Jian J."/>
            <person name="Zhang X."/>
            <person name="Luo G."/>
            <person name="Jiang Y."/>
            <person name="Liu J."/>
            <person name="Wang Z."/>
            <person name="Sha Y."/>
            <person name="Zhang B."/>
            <person name="Wu H."/>
            <person name="Tang D."/>
            <person name="Shen Q."/>
            <person name="Xue P."/>
            <person name="Zou S."/>
            <person name="Wang X."/>
            <person name="Liu X."/>
            <person name="Wang F."/>
            <person name="Yang Y."/>
            <person name="An X."/>
            <person name="Dong Z."/>
            <person name="Zhang K."/>
            <person name="Zhang X."/>
            <person name="Luo M.C."/>
            <person name="Dvorak J."/>
            <person name="Tong Y."/>
            <person name="Wang J."/>
            <person name="Yang H."/>
            <person name="Li Z."/>
            <person name="Wang D."/>
            <person name="Zhang A."/>
            <person name="Wang J."/>
        </authorList>
    </citation>
    <scope>NUCLEOTIDE SEQUENCE</scope>
    <source>
        <strain evidence="7">cv. G1812</strain>
    </source>
</reference>
<dbReference type="Gramene" id="TuG1812G0300004052.01.T01">
    <property type="protein sequence ID" value="TuG1812G0300004052.01.T01"/>
    <property type="gene ID" value="TuG1812G0300004052.01"/>
</dbReference>
<protein>
    <recommendedName>
        <fullName evidence="5">Protein kinase domain-containing protein</fullName>
    </recommendedName>
</protein>
<dbReference type="Proteomes" id="UP000015106">
    <property type="component" value="Chromosome 3"/>
</dbReference>
<feature type="region of interest" description="Disordered" evidence="4">
    <location>
        <begin position="75"/>
        <end position="109"/>
    </location>
</feature>
<dbReference type="AlphaFoldDB" id="A0A8R7PX65"/>
<dbReference type="InterPro" id="IPR000719">
    <property type="entry name" value="Prot_kinase_dom"/>
</dbReference>
<organism evidence="6 7">
    <name type="scientific">Triticum urartu</name>
    <name type="common">Red wild einkorn</name>
    <name type="synonym">Crithodium urartu</name>
    <dbReference type="NCBI Taxonomy" id="4572"/>
    <lineage>
        <taxon>Eukaryota</taxon>
        <taxon>Viridiplantae</taxon>
        <taxon>Streptophyta</taxon>
        <taxon>Embryophyta</taxon>
        <taxon>Tracheophyta</taxon>
        <taxon>Spermatophyta</taxon>
        <taxon>Magnoliopsida</taxon>
        <taxon>Liliopsida</taxon>
        <taxon>Poales</taxon>
        <taxon>Poaceae</taxon>
        <taxon>BOP clade</taxon>
        <taxon>Pooideae</taxon>
        <taxon>Triticodae</taxon>
        <taxon>Triticeae</taxon>
        <taxon>Triticinae</taxon>
        <taxon>Triticum</taxon>
    </lineage>
</organism>
<dbReference type="GO" id="GO:0005524">
    <property type="term" value="F:ATP binding"/>
    <property type="evidence" value="ECO:0007669"/>
    <property type="project" value="UniProtKB-UniRule"/>
</dbReference>
<reference evidence="6" key="3">
    <citation type="submission" date="2022-06" db="UniProtKB">
        <authorList>
            <consortium name="EnsemblPlants"/>
        </authorList>
    </citation>
    <scope>IDENTIFICATION</scope>
</reference>
<dbReference type="GO" id="GO:0004672">
    <property type="term" value="F:protein kinase activity"/>
    <property type="evidence" value="ECO:0007669"/>
    <property type="project" value="InterPro"/>
</dbReference>
<dbReference type="Gene3D" id="3.30.200.20">
    <property type="entry name" value="Phosphorylase Kinase, domain 1"/>
    <property type="match status" value="1"/>
</dbReference>
<proteinExistence type="predicted"/>
<feature type="binding site" evidence="3">
    <location>
        <position position="160"/>
    </location>
    <ligand>
        <name>ATP</name>
        <dbReference type="ChEBI" id="CHEBI:30616"/>
    </ligand>
</feature>
<evidence type="ECO:0000256" key="3">
    <source>
        <dbReference type="PROSITE-ProRule" id="PRU10141"/>
    </source>
</evidence>
<feature type="domain" description="Protein kinase" evidence="5">
    <location>
        <begin position="128"/>
        <end position="174"/>
    </location>
</feature>
<gene>
    <name evidence="6" type="primary">LOC125545310</name>
</gene>
<evidence type="ECO:0000313" key="6">
    <source>
        <dbReference type="EnsemblPlants" id="TuG1812G0300004052.01.T01"/>
    </source>
</evidence>
<evidence type="ECO:0000256" key="1">
    <source>
        <dbReference type="ARBA" id="ARBA00022741"/>
    </source>
</evidence>
<dbReference type="SUPFAM" id="SSF56112">
    <property type="entry name" value="Protein kinase-like (PK-like)"/>
    <property type="match status" value="1"/>
</dbReference>
<feature type="compositionally biased region" description="Basic and acidic residues" evidence="4">
    <location>
        <begin position="75"/>
        <end position="89"/>
    </location>
</feature>
<reference evidence="6" key="2">
    <citation type="submission" date="2018-03" db="EMBL/GenBank/DDBJ databases">
        <title>The Triticum urartu genome reveals the dynamic nature of wheat genome evolution.</title>
        <authorList>
            <person name="Ling H."/>
            <person name="Ma B."/>
            <person name="Shi X."/>
            <person name="Liu H."/>
            <person name="Dong L."/>
            <person name="Sun H."/>
            <person name="Cao Y."/>
            <person name="Gao Q."/>
            <person name="Zheng S."/>
            <person name="Li Y."/>
            <person name="Yu Y."/>
            <person name="Du H."/>
            <person name="Qi M."/>
            <person name="Li Y."/>
            <person name="Yu H."/>
            <person name="Cui Y."/>
            <person name="Wang N."/>
            <person name="Chen C."/>
            <person name="Wu H."/>
            <person name="Zhao Y."/>
            <person name="Zhang J."/>
            <person name="Li Y."/>
            <person name="Zhou W."/>
            <person name="Zhang B."/>
            <person name="Hu W."/>
            <person name="Eijk M."/>
            <person name="Tang J."/>
            <person name="Witsenboer H."/>
            <person name="Zhao S."/>
            <person name="Li Z."/>
            <person name="Zhang A."/>
            <person name="Wang D."/>
            <person name="Liang C."/>
        </authorList>
    </citation>
    <scope>NUCLEOTIDE SEQUENCE [LARGE SCALE GENOMIC DNA]</scope>
    <source>
        <strain evidence="6">cv. G1812</strain>
    </source>
</reference>